<protein>
    <recommendedName>
        <fullName evidence="6">Transforming growth factor beta regulator 1</fullName>
    </recommendedName>
</protein>
<keyword evidence="2" id="KW-0539">Nucleus</keyword>
<dbReference type="Pfam" id="PF05964">
    <property type="entry name" value="FYRN"/>
    <property type="match status" value="1"/>
</dbReference>
<dbReference type="GO" id="GO:0005634">
    <property type="term" value="C:nucleus"/>
    <property type="evidence" value="ECO:0007669"/>
    <property type="project" value="UniProtKB-SubCell"/>
</dbReference>
<proteinExistence type="predicted"/>
<dbReference type="InterPro" id="IPR003888">
    <property type="entry name" value="FYrich_N"/>
</dbReference>
<dbReference type="SMART" id="SM00541">
    <property type="entry name" value="FYRN"/>
    <property type="match status" value="1"/>
</dbReference>
<reference evidence="4" key="1">
    <citation type="submission" date="2022-08" db="UniProtKB">
        <authorList>
            <consortium name="EnsemblMetazoa"/>
        </authorList>
    </citation>
    <scope>IDENTIFICATION</scope>
    <source>
        <strain evidence="4">05x7-T-G4-1.051#20</strain>
    </source>
</reference>
<dbReference type="Pfam" id="PF05965">
    <property type="entry name" value="FYRC"/>
    <property type="match status" value="1"/>
</dbReference>
<evidence type="ECO:0000256" key="3">
    <source>
        <dbReference type="SAM" id="MobiDB-lite"/>
    </source>
</evidence>
<dbReference type="Proteomes" id="UP000005408">
    <property type="component" value="Unassembled WGS sequence"/>
</dbReference>
<evidence type="ECO:0000313" key="5">
    <source>
        <dbReference type="Proteomes" id="UP000005408"/>
    </source>
</evidence>
<name>A0A8W8IEM7_MAGGI</name>
<dbReference type="SMART" id="SM00542">
    <property type="entry name" value="FYRC"/>
    <property type="match status" value="1"/>
</dbReference>
<organism evidence="4 5">
    <name type="scientific">Magallana gigas</name>
    <name type="common">Pacific oyster</name>
    <name type="synonym">Crassostrea gigas</name>
    <dbReference type="NCBI Taxonomy" id="29159"/>
    <lineage>
        <taxon>Eukaryota</taxon>
        <taxon>Metazoa</taxon>
        <taxon>Spiralia</taxon>
        <taxon>Lophotrochozoa</taxon>
        <taxon>Mollusca</taxon>
        <taxon>Bivalvia</taxon>
        <taxon>Autobranchia</taxon>
        <taxon>Pteriomorphia</taxon>
        <taxon>Ostreida</taxon>
        <taxon>Ostreoidea</taxon>
        <taxon>Ostreidae</taxon>
        <taxon>Magallana</taxon>
    </lineage>
</organism>
<dbReference type="EnsemblMetazoa" id="G13825.3">
    <property type="protein sequence ID" value="G13825.3:cds"/>
    <property type="gene ID" value="G13825"/>
</dbReference>
<dbReference type="InterPro" id="IPR040092">
    <property type="entry name" value="TBRG1"/>
</dbReference>
<dbReference type="PROSITE" id="PS51543">
    <property type="entry name" value="FYRC"/>
    <property type="match status" value="1"/>
</dbReference>
<dbReference type="PANTHER" id="PTHR22715:SF0">
    <property type="entry name" value="TRANSFORMING GROWTH FACTOR BETA REGULATOR 1"/>
    <property type="match status" value="1"/>
</dbReference>
<evidence type="ECO:0000256" key="1">
    <source>
        <dbReference type="ARBA" id="ARBA00004123"/>
    </source>
</evidence>
<sequence>MRNCKFYFLVINAKAPASDVTREFLCPTNSWDLAPQFILVHRFGHVSRSGYEKYQADLSKQTSQENVSRHISLLTGKTAQLRNASGTSLLKTSQEGPLVSGAGTSRPQLTQVIKKPQGMTIVKKSPATRVVVGGKATSVTRPAPVNPYYKRWKRLKRVMKDLMFMNASVCDEVIHVEEKIAKAKEERRCLLRKLLHYESLKDGFPPSGKASPADSGNKTQVTAMETNPEPAIIKSKSKKKSTGGGDKKKMGTAPTVSKEIIETIQTKSKKSKSAVTRRVVPPLQLDSMGRPIFPLVIGDLTLHSLGEIVIDRPSFHNPQCIFPEGFCTTRYYASTVFPDKKCLYTCKISSSVQGPVFEIDADDDEDLVISSHSIGDCHNQLIAMINKSRGMEILEPSGRGADFFGLTHPVIQNLIQSSPGAKRCSNYKWVKFEISKTDTNDSVGTEMLQDPTIGYDAFRVALIKGGIKHQMPFESSGSLRSLLMTKTAGKT</sequence>
<keyword evidence="5" id="KW-1185">Reference proteome</keyword>
<feature type="compositionally biased region" description="Polar residues" evidence="3">
    <location>
        <begin position="214"/>
        <end position="225"/>
    </location>
</feature>
<accession>A0A8W8IEM7</accession>
<dbReference type="Gene3D" id="3.30.160.360">
    <property type="match status" value="1"/>
</dbReference>
<evidence type="ECO:0000256" key="2">
    <source>
        <dbReference type="ARBA" id="ARBA00023242"/>
    </source>
</evidence>
<comment type="subcellular location">
    <subcellularLocation>
        <location evidence="1">Nucleus</location>
    </subcellularLocation>
</comment>
<dbReference type="PANTHER" id="PTHR22715">
    <property type="entry name" value="TRANSFORMING GROWTH FACTOR BETA REGULATED GENE 1"/>
    <property type="match status" value="1"/>
</dbReference>
<dbReference type="AlphaFoldDB" id="A0A8W8IEM7"/>
<dbReference type="InterPro" id="IPR003889">
    <property type="entry name" value="FYrich_C"/>
</dbReference>
<evidence type="ECO:0000313" key="4">
    <source>
        <dbReference type="EnsemblMetazoa" id="G13825.3:cds"/>
    </source>
</evidence>
<dbReference type="PROSITE" id="PS51542">
    <property type="entry name" value="FYRN"/>
    <property type="match status" value="1"/>
</dbReference>
<feature type="region of interest" description="Disordered" evidence="3">
    <location>
        <begin position="202"/>
        <end position="254"/>
    </location>
</feature>
<dbReference type="GO" id="GO:0051726">
    <property type="term" value="P:regulation of cell cycle"/>
    <property type="evidence" value="ECO:0007669"/>
    <property type="project" value="TreeGrafter"/>
</dbReference>
<evidence type="ECO:0008006" key="6">
    <source>
        <dbReference type="Google" id="ProtNLM"/>
    </source>
</evidence>